<dbReference type="OrthoDB" id="9764279at2"/>
<dbReference type="CDD" id="cd08207">
    <property type="entry name" value="RLP_NonPhot"/>
    <property type="match status" value="1"/>
</dbReference>
<protein>
    <submittedName>
        <fullName evidence="8">Ribulose bisphosphate carboxylase-like protein</fullName>
    </submittedName>
</protein>
<dbReference type="PANTHER" id="PTHR42704:SF17">
    <property type="entry name" value="RIBULOSE BISPHOSPHATE CARBOXYLASE LARGE CHAIN"/>
    <property type="match status" value="1"/>
</dbReference>
<dbReference type="PANTHER" id="PTHR42704">
    <property type="entry name" value="RIBULOSE BISPHOSPHATE CARBOXYLASE"/>
    <property type="match status" value="1"/>
</dbReference>
<dbReference type="InterPro" id="IPR020878">
    <property type="entry name" value="RuBisCo_large_chain_AS"/>
</dbReference>
<dbReference type="SUPFAM" id="SSF51649">
    <property type="entry name" value="RuBisCo, C-terminal domain"/>
    <property type="match status" value="1"/>
</dbReference>
<dbReference type="InterPro" id="IPR036422">
    <property type="entry name" value="RuBisCO_lsu_N_sf"/>
</dbReference>
<evidence type="ECO:0000256" key="5">
    <source>
        <dbReference type="SAM" id="MobiDB-lite"/>
    </source>
</evidence>
<gene>
    <name evidence="8" type="ORF">LOM8899_04155</name>
</gene>
<dbReference type="InterPro" id="IPR036376">
    <property type="entry name" value="RuBisCO_lsu_C_sf"/>
</dbReference>
<dbReference type="AlphaFoldDB" id="A0A238LJY2"/>
<dbReference type="InterPro" id="IPR017443">
    <property type="entry name" value="RuBisCO_lsu_fd_N"/>
</dbReference>
<dbReference type="SFLD" id="SFLDS00014">
    <property type="entry name" value="RuBisCO"/>
    <property type="match status" value="1"/>
</dbReference>
<dbReference type="GO" id="GO:0016984">
    <property type="term" value="F:ribulose-bisphosphate carboxylase activity"/>
    <property type="evidence" value="ECO:0007669"/>
    <property type="project" value="InterPro"/>
</dbReference>
<dbReference type="RefSeq" id="WP_093994152.1">
    <property type="nucleotide sequence ID" value="NZ_FXZK01000015.1"/>
</dbReference>
<comment type="similarity">
    <text evidence="4">Belongs to the RuBisCO large chain family.</text>
</comment>
<evidence type="ECO:0000259" key="7">
    <source>
        <dbReference type="Pfam" id="PF02788"/>
    </source>
</evidence>
<dbReference type="InterPro" id="IPR033966">
    <property type="entry name" value="RuBisCO"/>
</dbReference>
<evidence type="ECO:0000256" key="1">
    <source>
        <dbReference type="ARBA" id="ARBA00001946"/>
    </source>
</evidence>
<dbReference type="SUPFAM" id="SSF54966">
    <property type="entry name" value="RuBisCO, large subunit, small (N-terminal) domain"/>
    <property type="match status" value="1"/>
</dbReference>
<evidence type="ECO:0000256" key="2">
    <source>
        <dbReference type="ARBA" id="ARBA00022723"/>
    </source>
</evidence>
<evidence type="ECO:0000256" key="4">
    <source>
        <dbReference type="RuleBase" id="RU003834"/>
    </source>
</evidence>
<proteinExistence type="inferred from homology"/>
<dbReference type="Pfam" id="PF02788">
    <property type="entry name" value="RuBisCO_large_N"/>
    <property type="match status" value="1"/>
</dbReference>
<feature type="region of interest" description="Disordered" evidence="5">
    <location>
        <begin position="50"/>
        <end position="70"/>
    </location>
</feature>
<accession>A0A238LJY2</accession>
<sequence length="420" mass="44819">MTRIFATYDIETPVGLAHAADVLAGEQSTGTFVKLASETDELRARSAARVENIRTTSSSNAPSLPSRKTGNTYERGLVTVSWPLNTVGTSLPTLMSTIAGNLFELAEISAIRLTAVQLPKEFGRDNPGPQFGAEGTRAFMGGHTGPLIGTIIKPSVGLRPSETAELVKALVDAGIDFIKDDELQANGPDCPFGERLSAVMRVINDHAEKSGKRVIYAANITDEIDQMWRNLDLMQSVGAFCAMVCLQSVGLSGVRAVRNHSEALIHGHRAGWGLLSRSPDIGVSFDVMQKLWRLAGADHLHVNGLGNKFTESDEVVAESARSVRRPTTSDHSLNDAAMPVFSSGQTIWQIAPSRKVVGNDDFIFCAGGGIMSHPGGPGQGVTALRAAAEAARDGVSLDEMTRQSPALQIATQFFKRPSSP</sequence>
<feature type="compositionally biased region" description="Polar residues" evidence="5">
    <location>
        <begin position="53"/>
        <end position="70"/>
    </location>
</feature>
<evidence type="ECO:0000259" key="6">
    <source>
        <dbReference type="Pfam" id="PF00016"/>
    </source>
</evidence>
<reference evidence="8 9" key="1">
    <citation type="submission" date="2017-05" db="EMBL/GenBank/DDBJ databases">
        <authorList>
            <person name="Song R."/>
            <person name="Chenine A.L."/>
            <person name="Ruprecht R.M."/>
        </authorList>
    </citation>
    <scope>NUCLEOTIDE SEQUENCE [LARGE SCALE GENOMIC DNA]</scope>
    <source>
        <strain evidence="8 9">CECT 8899</strain>
    </source>
</reference>
<name>A0A238LJY2_9RHOB</name>
<dbReference type="GO" id="GO:0015977">
    <property type="term" value="P:carbon fixation"/>
    <property type="evidence" value="ECO:0007669"/>
    <property type="project" value="InterPro"/>
</dbReference>
<organism evidence="8 9">
    <name type="scientific">Flavimaricola marinus</name>
    <dbReference type="NCBI Taxonomy" id="1819565"/>
    <lineage>
        <taxon>Bacteria</taxon>
        <taxon>Pseudomonadati</taxon>
        <taxon>Pseudomonadota</taxon>
        <taxon>Alphaproteobacteria</taxon>
        <taxon>Rhodobacterales</taxon>
        <taxon>Paracoccaceae</taxon>
        <taxon>Flavimaricola</taxon>
    </lineage>
</organism>
<keyword evidence="9" id="KW-1185">Reference proteome</keyword>
<evidence type="ECO:0000313" key="9">
    <source>
        <dbReference type="Proteomes" id="UP000201613"/>
    </source>
</evidence>
<dbReference type="Proteomes" id="UP000201613">
    <property type="component" value="Unassembled WGS sequence"/>
</dbReference>
<dbReference type="EMBL" id="FXZK01000015">
    <property type="protein sequence ID" value="SMY09981.1"/>
    <property type="molecule type" value="Genomic_DNA"/>
</dbReference>
<dbReference type="Gene3D" id="3.20.20.110">
    <property type="entry name" value="Ribulose bisphosphate carboxylase, large subunit, C-terminal domain"/>
    <property type="match status" value="1"/>
</dbReference>
<dbReference type="PROSITE" id="PS00157">
    <property type="entry name" value="RUBISCO_LARGE"/>
    <property type="match status" value="1"/>
</dbReference>
<comment type="cofactor">
    <cofactor evidence="1">
        <name>Mg(2+)</name>
        <dbReference type="ChEBI" id="CHEBI:18420"/>
    </cofactor>
</comment>
<evidence type="ECO:0000256" key="3">
    <source>
        <dbReference type="ARBA" id="ARBA00022842"/>
    </source>
</evidence>
<dbReference type="GO" id="GO:0000287">
    <property type="term" value="F:magnesium ion binding"/>
    <property type="evidence" value="ECO:0007669"/>
    <property type="project" value="InterPro"/>
</dbReference>
<keyword evidence="2" id="KW-0479">Metal-binding</keyword>
<keyword evidence="3" id="KW-0460">Magnesium</keyword>
<dbReference type="Pfam" id="PF00016">
    <property type="entry name" value="RuBisCO_large"/>
    <property type="match status" value="1"/>
</dbReference>
<dbReference type="Gene3D" id="3.30.70.150">
    <property type="entry name" value="RuBisCO large subunit, N-terminal domain"/>
    <property type="match status" value="1"/>
</dbReference>
<dbReference type="InterPro" id="IPR000685">
    <property type="entry name" value="RuBisCO_lsu_C"/>
</dbReference>
<feature type="domain" description="Ribulose bisphosphate carboxylase large subunit ferrodoxin-like N-terminal" evidence="7">
    <location>
        <begin position="5"/>
        <end position="122"/>
    </location>
</feature>
<evidence type="ECO:0000313" key="8">
    <source>
        <dbReference type="EMBL" id="SMY09981.1"/>
    </source>
</evidence>
<dbReference type="SFLD" id="SFLDG00301">
    <property type="entry name" value="RuBisCO-like_proteins"/>
    <property type="match status" value="1"/>
</dbReference>
<feature type="domain" description="Ribulose bisphosphate carboxylase large subunit C-terminal" evidence="6">
    <location>
        <begin position="135"/>
        <end position="414"/>
    </location>
</feature>